<dbReference type="InParanoid" id="C1GB10"/>
<dbReference type="EMBL" id="KN275960">
    <property type="protein sequence ID" value="EEH48362.1"/>
    <property type="molecule type" value="Genomic_DNA"/>
</dbReference>
<dbReference type="GeneID" id="22583568"/>
<feature type="compositionally biased region" description="Polar residues" evidence="1">
    <location>
        <begin position="13"/>
        <end position="27"/>
    </location>
</feature>
<dbReference type="HOGENOM" id="CLU_2794637_0_0_1"/>
<proteinExistence type="predicted"/>
<dbReference type="AlphaFoldDB" id="C1GB10"/>
<evidence type="ECO:0000313" key="3">
    <source>
        <dbReference type="Proteomes" id="UP000001628"/>
    </source>
</evidence>
<dbReference type="VEuPathDB" id="FungiDB:PADG_04446"/>
<dbReference type="eggNOG" id="ENOG502RR1V">
    <property type="taxonomic scope" value="Eukaryota"/>
</dbReference>
<dbReference type="RefSeq" id="XP_010759846.1">
    <property type="nucleotide sequence ID" value="XM_010761544.1"/>
</dbReference>
<evidence type="ECO:0000256" key="1">
    <source>
        <dbReference type="SAM" id="MobiDB-lite"/>
    </source>
</evidence>
<reference evidence="2 3" key="1">
    <citation type="journal article" date="2011" name="PLoS Genet.">
        <title>Comparative genomic analysis of human fungal pathogens causing paracoccidioidomycosis.</title>
        <authorList>
            <person name="Desjardins C.A."/>
            <person name="Champion M.D."/>
            <person name="Holder J.W."/>
            <person name="Muszewska A."/>
            <person name="Goldberg J."/>
            <person name="Bailao A.M."/>
            <person name="Brigido M.M."/>
            <person name="Ferreira M.E."/>
            <person name="Garcia A.M."/>
            <person name="Grynberg M."/>
            <person name="Gujja S."/>
            <person name="Heiman D.I."/>
            <person name="Henn M.R."/>
            <person name="Kodira C.D."/>
            <person name="Leon-Narvaez H."/>
            <person name="Longo L.V."/>
            <person name="Ma L.J."/>
            <person name="Malavazi I."/>
            <person name="Matsuo A.L."/>
            <person name="Morais F.V."/>
            <person name="Pereira M."/>
            <person name="Rodriguez-Brito S."/>
            <person name="Sakthikumar S."/>
            <person name="Salem-Izacc S.M."/>
            <person name="Sykes S.M."/>
            <person name="Teixeira M.M."/>
            <person name="Vallejo M.C."/>
            <person name="Walter M.E."/>
            <person name="Yandava C."/>
            <person name="Young S."/>
            <person name="Zeng Q."/>
            <person name="Zucker J."/>
            <person name="Felipe M.S."/>
            <person name="Goldman G.H."/>
            <person name="Haas B.J."/>
            <person name="McEwen J.G."/>
            <person name="Nino-Vega G."/>
            <person name="Puccia R."/>
            <person name="San-Blas G."/>
            <person name="Soares C.M."/>
            <person name="Birren B.W."/>
            <person name="Cuomo C.A."/>
        </authorList>
    </citation>
    <scope>NUCLEOTIDE SEQUENCE [LARGE SCALE GENOMIC DNA]</scope>
    <source>
        <strain evidence="2 3">Pb18</strain>
    </source>
</reference>
<dbReference type="KEGG" id="pbn:PADG_04446"/>
<feature type="region of interest" description="Disordered" evidence="1">
    <location>
        <begin position="1"/>
        <end position="29"/>
    </location>
</feature>
<feature type="region of interest" description="Disordered" evidence="1">
    <location>
        <begin position="47"/>
        <end position="68"/>
    </location>
</feature>
<keyword evidence="3" id="KW-1185">Reference proteome</keyword>
<name>C1GB10_PARBD</name>
<accession>C1GB10</accession>
<sequence length="68" mass="7275">MTITGGIDKDGSDGQNPEMQKPGSESSWGRGLNFFRFHLQIGVRVNGVETRDPGNNGPGIGTAHITTY</sequence>
<gene>
    <name evidence="2" type="ORF">PADG_04446</name>
</gene>
<evidence type="ECO:0000313" key="2">
    <source>
        <dbReference type="EMBL" id="EEH48362.1"/>
    </source>
</evidence>
<protein>
    <submittedName>
        <fullName evidence="2">Uncharacterized protein</fullName>
    </submittedName>
</protein>
<organism evidence="2 3">
    <name type="scientific">Paracoccidioides brasiliensis (strain Pb18)</name>
    <dbReference type="NCBI Taxonomy" id="502780"/>
    <lineage>
        <taxon>Eukaryota</taxon>
        <taxon>Fungi</taxon>
        <taxon>Dikarya</taxon>
        <taxon>Ascomycota</taxon>
        <taxon>Pezizomycotina</taxon>
        <taxon>Eurotiomycetes</taxon>
        <taxon>Eurotiomycetidae</taxon>
        <taxon>Onygenales</taxon>
        <taxon>Ajellomycetaceae</taxon>
        <taxon>Paracoccidioides</taxon>
    </lineage>
</organism>
<dbReference type="Proteomes" id="UP000001628">
    <property type="component" value="Unassembled WGS sequence"/>
</dbReference>
<dbReference type="OrthoDB" id="10439076at2759"/>